<organism evidence="3 4">
    <name type="scientific">Euplotes crassus</name>
    <dbReference type="NCBI Taxonomy" id="5936"/>
    <lineage>
        <taxon>Eukaryota</taxon>
        <taxon>Sar</taxon>
        <taxon>Alveolata</taxon>
        <taxon>Ciliophora</taxon>
        <taxon>Intramacronucleata</taxon>
        <taxon>Spirotrichea</taxon>
        <taxon>Hypotrichia</taxon>
        <taxon>Euplotida</taxon>
        <taxon>Euplotidae</taxon>
        <taxon>Moneuplotes</taxon>
    </lineage>
</organism>
<name>A0AAD1YAD7_EUPCR</name>
<dbReference type="PROSITE" id="PS50217">
    <property type="entry name" value="BZIP"/>
    <property type="match status" value="1"/>
</dbReference>
<gene>
    <name evidence="3" type="ORF">ECRASSUSDP1_LOCUS27581</name>
</gene>
<sequence>MHVQQKRKRDLKSQNKEEILLMRKERNREKAQIFRQRKKEYINSLEQKIKQLEGKVYELTVKLEKYEGERNLPCTYEADLFAELESSHFCDSPTFSKVEDQLDIDSMCGKQEKLMLLFNRLQVNEHSDSFKYFGKMGNYMKSEIIHHNNLNILEKFLLECNMTPEQVKNDFQNINITQLNKAMKSVAETIIDTKRNFECLKNLSKKAIDRILKNFNSSQIHKFTILSEELASRENLTAAKIWDLVEETPQESVQQHVPFY</sequence>
<feature type="domain" description="BZIP" evidence="2">
    <location>
        <begin position="23"/>
        <end position="69"/>
    </location>
</feature>
<comment type="caution">
    <text evidence="3">The sequence shown here is derived from an EMBL/GenBank/DDBJ whole genome shotgun (WGS) entry which is preliminary data.</text>
</comment>
<accession>A0AAD1YAD7</accession>
<dbReference type="Proteomes" id="UP001295684">
    <property type="component" value="Unassembled WGS sequence"/>
</dbReference>
<dbReference type="InterPro" id="IPR046347">
    <property type="entry name" value="bZIP_sf"/>
</dbReference>
<dbReference type="CDD" id="cd14704">
    <property type="entry name" value="bZIP_HY5-like"/>
    <property type="match status" value="1"/>
</dbReference>
<reference evidence="3" key="1">
    <citation type="submission" date="2023-07" db="EMBL/GenBank/DDBJ databases">
        <authorList>
            <consortium name="AG Swart"/>
            <person name="Singh M."/>
            <person name="Singh A."/>
            <person name="Seah K."/>
            <person name="Emmerich C."/>
        </authorList>
    </citation>
    <scope>NUCLEOTIDE SEQUENCE</scope>
    <source>
        <strain evidence="3">DP1</strain>
    </source>
</reference>
<evidence type="ECO:0000259" key="2">
    <source>
        <dbReference type="PROSITE" id="PS50217"/>
    </source>
</evidence>
<dbReference type="EMBL" id="CAMPGE010028462">
    <property type="protein sequence ID" value="CAI2385982.1"/>
    <property type="molecule type" value="Genomic_DNA"/>
</dbReference>
<dbReference type="GO" id="GO:0003700">
    <property type="term" value="F:DNA-binding transcription factor activity"/>
    <property type="evidence" value="ECO:0007669"/>
    <property type="project" value="InterPro"/>
</dbReference>
<evidence type="ECO:0000256" key="1">
    <source>
        <dbReference type="SAM" id="Coils"/>
    </source>
</evidence>
<dbReference type="Gene3D" id="1.20.5.170">
    <property type="match status" value="1"/>
</dbReference>
<protein>
    <recommendedName>
        <fullName evidence="2">BZIP domain-containing protein</fullName>
    </recommendedName>
</protein>
<evidence type="ECO:0000313" key="4">
    <source>
        <dbReference type="Proteomes" id="UP001295684"/>
    </source>
</evidence>
<keyword evidence="1" id="KW-0175">Coiled coil</keyword>
<proteinExistence type="predicted"/>
<dbReference type="Pfam" id="PF00170">
    <property type="entry name" value="bZIP_1"/>
    <property type="match status" value="1"/>
</dbReference>
<dbReference type="SUPFAM" id="SSF57959">
    <property type="entry name" value="Leucine zipper domain"/>
    <property type="match status" value="1"/>
</dbReference>
<keyword evidence="4" id="KW-1185">Reference proteome</keyword>
<dbReference type="AlphaFoldDB" id="A0AAD1YAD7"/>
<feature type="coiled-coil region" evidence="1">
    <location>
        <begin position="35"/>
        <end position="69"/>
    </location>
</feature>
<evidence type="ECO:0000313" key="3">
    <source>
        <dbReference type="EMBL" id="CAI2385982.1"/>
    </source>
</evidence>
<dbReference type="InterPro" id="IPR004827">
    <property type="entry name" value="bZIP"/>
</dbReference>